<dbReference type="AlphaFoldDB" id="A0A7S3A0U6"/>
<dbReference type="EMBL" id="HBHW01032659">
    <property type="protein sequence ID" value="CAE0057131.1"/>
    <property type="molecule type" value="Transcribed_RNA"/>
</dbReference>
<gene>
    <name evidence="1" type="ORF">RMAR00112_LOCUS25177</name>
</gene>
<name>A0A7S3A0U6_9RHOD</name>
<evidence type="ECO:0000313" key="1">
    <source>
        <dbReference type="EMBL" id="CAE0057131.1"/>
    </source>
</evidence>
<sequence>MDSMLCLPFCGKLSRCSGESAQLSDLHLESCRSSQAFMNRKLFGCDDQARFSVETTEKAVKKFSDHGLGNWLRSAKIENIAKSCGDRRRGSKFKITSFLGNNSHRVIAIRLRSCPETDRS</sequence>
<reference evidence="1" key="1">
    <citation type="submission" date="2021-01" db="EMBL/GenBank/DDBJ databases">
        <authorList>
            <person name="Corre E."/>
            <person name="Pelletier E."/>
            <person name="Niang G."/>
            <person name="Scheremetjew M."/>
            <person name="Finn R."/>
            <person name="Kale V."/>
            <person name="Holt S."/>
            <person name="Cochrane G."/>
            <person name="Meng A."/>
            <person name="Brown T."/>
            <person name="Cohen L."/>
        </authorList>
    </citation>
    <scope>NUCLEOTIDE SEQUENCE</scope>
    <source>
        <strain evidence="1">CCMP 769</strain>
    </source>
</reference>
<proteinExistence type="predicted"/>
<organism evidence="1">
    <name type="scientific">Rhodosorus marinus</name>
    <dbReference type="NCBI Taxonomy" id="101924"/>
    <lineage>
        <taxon>Eukaryota</taxon>
        <taxon>Rhodophyta</taxon>
        <taxon>Stylonematophyceae</taxon>
        <taxon>Stylonematales</taxon>
        <taxon>Stylonemataceae</taxon>
        <taxon>Rhodosorus</taxon>
    </lineage>
</organism>
<protein>
    <submittedName>
        <fullName evidence="1">Uncharacterized protein</fullName>
    </submittedName>
</protein>
<accession>A0A7S3A0U6</accession>